<dbReference type="AlphaFoldDB" id="A0A2V2B726"/>
<dbReference type="OrthoDB" id="6617620at2"/>
<sequence>MNTSLSYTEQRFKEIKACLSLLRVLVNQPDEEDREELIQGTLWRLANEITGTVTDWTLARPRLPLASVQAWSEARRLVLTEADDLASYLWQSAKNELRSLLSESYT</sequence>
<comment type="caution">
    <text evidence="1">The sequence shown here is derived from an EMBL/GenBank/DDBJ whole genome shotgun (WGS) entry which is preliminary data.</text>
</comment>
<evidence type="ECO:0000313" key="2">
    <source>
        <dbReference type="Proteomes" id="UP000245981"/>
    </source>
</evidence>
<proteinExistence type="predicted"/>
<protein>
    <submittedName>
        <fullName evidence="1">Uncharacterized protein</fullName>
    </submittedName>
</protein>
<reference evidence="1 2" key="1">
    <citation type="submission" date="2018-05" db="EMBL/GenBank/DDBJ databases">
        <title>Genomic Encyclopedia of Type Strains, Phase IV (KMG-V): Genome sequencing to study the core and pangenomes of soil and plant-associated prokaryotes.</title>
        <authorList>
            <person name="Whitman W."/>
        </authorList>
    </citation>
    <scope>NUCLEOTIDE SEQUENCE [LARGE SCALE GENOMIC DNA]</scope>
    <source>
        <strain evidence="1 2">PNA 200-10</strain>
    </source>
</reference>
<dbReference type="Proteomes" id="UP000245981">
    <property type="component" value="Unassembled WGS sequence"/>
</dbReference>
<accession>A0A2V2B726</accession>
<gene>
    <name evidence="1" type="ORF">C7431_1104</name>
</gene>
<organism evidence="1 2">
    <name type="scientific">Pantoea allii</name>
    <dbReference type="NCBI Taxonomy" id="574096"/>
    <lineage>
        <taxon>Bacteria</taxon>
        <taxon>Pseudomonadati</taxon>
        <taxon>Pseudomonadota</taxon>
        <taxon>Gammaproteobacteria</taxon>
        <taxon>Enterobacterales</taxon>
        <taxon>Erwiniaceae</taxon>
        <taxon>Pantoea</taxon>
    </lineage>
</organism>
<dbReference type="RefSeq" id="WP_109717965.1">
    <property type="nucleotide sequence ID" value="NZ_QGHF01000010.1"/>
</dbReference>
<evidence type="ECO:0000313" key="1">
    <source>
        <dbReference type="EMBL" id="PWK94510.1"/>
    </source>
</evidence>
<name>A0A2V2B726_9GAMM</name>
<dbReference type="EMBL" id="QGHF01000010">
    <property type="protein sequence ID" value="PWK94510.1"/>
    <property type="molecule type" value="Genomic_DNA"/>
</dbReference>